<feature type="transmembrane region" description="Helical" evidence="4">
    <location>
        <begin position="220"/>
        <end position="245"/>
    </location>
</feature>
<dbReference type="InterPro" id="IPR047769">
    <property type="entry name" value="MFS_ArsJ"/>
</dbReference>
<feature type="transmembrane region" description="Helical" evidence="4">
    <location>
        <begin position="73"/>
        <end position="91"/>
    </location>
</feature>
<dbReference type="Proteomes" id="UP000236919">
    <property type="component" value="Unassembled WGS sequence"/>
</dbReference>
<evidence type="ECO:0000256" key="4">
    <source>
        <dbReference type="SAM" id="Phobius"/>
    </source>
</evidence>
<dbReference type="AlphaFoldDB" id="A0A2S4M0Z0"/>
<dbReference type="InterPro" id="IPR036259">
    <property type="entry name" value="MFS_trans_sf"/>
</dbReference>
<feature type="transmembrane region" description="Helical" evidence="4">
    <location>
        <begin position="293"/>
        <end position="312"/>
    </location>
</feature>
<dbReference type="InterPro" id="IPR011701">
    <property type="entry name" value="MFS"/>
</dbReference>
<feature type="transmembrane region" description="Helical" evidence="4">
    <location>
        <begin position="381"/>
        <end position="403"/>
    </location>
</feature>
<dbReference type="NCBIfam" id="NF033734">
    <property type="entry name" value="MFS_ArsJ"/>
    <property type="match status" value="1"/>
</dbReference>
<feature type="transmembrane region" description="Helical" evidence="4">
    <location>
        <begin position="154"/>
        <end position="171"/>
    </location>
</feature>
<gene>
    <name evidence="5" type="ORF">CYD53_115128</name>
</gene>
<evidence type="ECO:0000313" key="6">
    <source>
        <dbReference type="Proteomes" id="UP000236919"/>
    </source>
</evidence>
<feature type="transmembrane region" description="Helical" evidence="4">
    <location>
        <begin position="7"/>
        <end position="29"/>
    </location>
</feature>
<feature type="transmembrane region" description="Helical" evidence="4">
    <location>
        <begin position="41"/>
        <end position="66"/>
    </location>
</feature>
<protein>
    <recommendedName>
        <fullName evidence="7">MFS transporter</fullName>
    </recommendedName>
</protein>
<evidence type="ECO:0000256" key="2">
    <source>
        <dbReference type="ARBA" id="ARBA00022989"/>
    </source>
</evidence>
<evidence type="ECO:0000256" key="3">
    <source>
        <dbReference type="ARBA" id="ARBA00023136"/>
    </source>
</evidence>
<evidence type="ECO:0000313" key="5">
    <source>
        <dbReference type="EMBL" id="POR48380.1"/>
    </source>
</evidence>
<feature type="transmembrane region" description="Helical" evidence="4">
    <location>
        <begin position="251"/>
        <end position="272"/>
    </location>
</feature>
<reference evidence="5 6" key="1">
    <citation type="submission" date="2018-01" db="EMBL/GenBank/DDBJ databases">
        <title>Genomic Encyclopedia of Type Strains, Phase III (KMG-III): the genomes of soil and plant-associated and newly described type strains.</title>
        <authorList>
            <person name="Whitman W."/>
        </authorList>
    </citation>
    <scope>NUCLEOTIDE SEQUENCE [LARGE SCALE GENOMIC DNA]</scope>
    <source>
        <strain evidence="5 6">1131</strain>
    </source>
</reference>
<dbReference type="PANTHER" id="PTHR23547:SF1">
    <property type="entry name" value="MAJOR FACILITATOR SUPERFAMILY MFS_1"/>
    <property type="match status" value="1"/>
</dbReference>
<evidence type="ECO:0008006" key="7">
    <source>
        <dbReference type="Google" id="ProtNLM"/>
    </source>
</evidence>
<feature type="transmembrane region" description="Helical" evidence="4">
    <location>
        <begin position="318"/>
        <end position="343"/>
    </location>
</feature>
<dbReference type="Gene3D" id="1.20.1250.20">
    <property type="entry name" value="MFS general substrate transporter like domains"/>
    <property type="match status" value="1"/>
</dbReference>
<feature type="transmembrane region" description="Helical" evidence="4">
    <location>
        <begin position="177"/>
        <end position="199"/>
    </location>
</feature>
<proteinExistence type="predicted"/>
<keyword evidence="3 4" id="KW-0472">Membrane</keyword>
<comment type="caution">
    <text evidence="5">The sequence shown here is derived from an EMBL/GenBank/DDBJ whole genome shotgun (WGS) entry which is preliminary data.</text>
</comment>
<dbReference type="Pfam" id="PF07690">
    <property type="entry name" value="MFS_1"/>
    <property type="match status" value="1"/>
</dbReference>
<keyword evidence="2 4" id="KW-1133">Transmembrane helix</keyword>
<name>A0A2S4M0Z0_9HYPH</name>
<feature type="transmembrane region" description="Helical" evidence="4">
    <location>
        <begin position="355"/>
        <end position="375"/>
    </location>
</feature>
<dbReference type="PANTHER" id="PTHR23547">
    <property type="entry name" value="MAJOR FACILITATOR SUPERFAMILY DOMAIN, GENERAL SUBSTRATE TRANSPORTER"/>
    <property type="match status" value="1"/>
</dbReference>
<keyword evidence="6" id="KW-1185">Reference proteome</keyword>
<feature type="transmembrane region" description="Helical" evidence="4">
    <location>
        <begin position="97"/>
        <end position="114"/>
    </location>
</feature>
<organism evidence="5 6">
    <name type="scientific">Bosea psychrotolerans</name>
    <dbReference type="NCBI Taxonomy" id="1871628"/>
    <lineage>
        <taxon>Bacteria</taxon>
        <taxon>Pseudomonadati</taxon>
        <taxon>Pseudomonadota</taxon>
        <taxon>Alphaproteobacteria</taxon>
        <taxon>Hyphomicrobiales</taxon>
        <taxon>Boseaceae</taxon>
        <taxon>Bosea</taxon>
    </lineage>
</organism>
<dbReference type="GO" id="GO:0022857">
    <property type="term" value="F:transmembrane transporter activity"/>
    <property type="evidence" value="ECO:0007669"/>
    <property type="project" value="InterPro"/>
</dbReference>
<evidence type="ECO:0000256" key="1">
    <source>
        <dbReference type="ARBA" id="ARBA00022692"/>
    </source>
</evidence>
<dbReference type="EMBL" id="PQFZ01000015">
    <property type="protein sequence ID" value="POR48380.1"/>
    <property type="molecule type" value="Genomic_DNA"/>
</dbReference>
<accession>A0A2S4M0Z0</accession>
<dbReference type="SUPFAM" id="SSF103473">
    <property type="entry name" value="MFS general substrate transporter"/>
    <property type="match status" value="1"/>
</dbReference>
<dbReference type="RefSeq" id="WP_103720219.1">
    <property type="nucleotide sequence ID" value="NZ_PQFZ01000015.1"/>
</dbReference>
<keyword evidence="1 4" id="KW-0812">Transmembrane</keyword>
<sequence length="414" mass="43468">MTEGSRNYAIVTAAYWGFTLTDGALRMLVLLHFFRLGYSPFTLAFLFVLYEAAGIAANLIGGWLAARYGITRMLAVGLTTQIAGFLLLSGLSPDWTAAASVTWVVMAQGICGVAKDLTKTASKSAIKVAEATAKAEDAEGRLFRWVAWFTGSKNAMKGIGFFLGGLLLEALGFRGALWAMAAMLALILVGVVTSLPAMLGKAKASKTARELFAKNRAVNLLALARVALFGARDIWFVVGVPVFLYASGWTFTMVGTFLALWTIGYGVVQAAAPAFVKRSSDGLSAEVPAARMWSLALAIVPVAIAAVLASTAGLRADLVLVVGLCVFGFAFAVNSSVHSYLILAYAGSEKSAEDVGFYYAANALGRFAGTLLSGMLYQVGGIQACLIGSALMLAACFLATLALPRRGTLVTARG</sequence>